<gene>
    <name evidence="1" type="ORF">I603_0820</name>
</gene>
<comment type="caution">
    <text evidence="1">The sequence shown here is derived from an EMBL/GenBank/DDBJ whole genome shotgun (WGS) entry which is preliminary data.</text>
</comment>
<proteinExistence type="predicted"/>
<accession>A0A1A7BIV2</accession>
<name>A0A1A7BIV2_9SPHN</name>
<dbReference type="Proteomes" id="UP000092484">
    <property type="component" value="Unassembled WGS sequence"/>
</dbReference>
<evidence type="ECO:0000313" key="2">
    <source>
        <dbReference type="Proteomes" id="UP000092484"/>
    </source>
</evidence>
<evidence type="ECO:0000313" key="1">
    <source>
        <dbReference type="EMBL" id="OBV11377.1"/>
    </source>
</evidence>
<dbReference type="AlphaFoldDB" id="A0A1A7BIV2"/>
<reference evidence="1 2" key="1">
    <citation type="submission" date="2016-06" db="EMBL/GenBank/DDBJ databases">
        <title>Genome sequence of Porphyrobacter dokdonensis DSW-74.</title>
        <authorList>
            <person name="Kim J.F."/>
            <person name="Song J.Y."/>
        </authorList>
    </citation>
    <scope>NUCLEOTIDE SEQUENCE [LARGE SCALE GENOMIC DNA]</scope>
    <source>
        <strain evidence="1 2">DSW-74</strain>
    </source>
</reference>
<keyword evidence="2" id="KW-1185">Reference proteome</keyword>
<dbReference type="EMBL" id="LZYB01000002">
    <property type="protein sequence ID" value="OBV11377.1"/>
    <property type="molecule type" value="Genomic_DNA"/>
</dbReference>
<organism evidence="1 2">
    <name type="scientific">Erythrobacter dokdonensis DSW-74</name>
    <dbReference type="NCBI Taxonomy" id="1300349"/>
    <lineage>
        <taxon>Bacteria</taxon>
        <taxon>Pseudomonadati</taxon>
        <taxon>Pseudomonadota</taxon>
        <taxon>Alphaproteobacteria</taxon>
        <taxon>Sphingomonadales</taxon>
        <taxon>Erythrobacteraceae</taxon>
        <taxon>Erythrobacter/Porphyrobacter group</taxon>
        <taxon>Erythrobacter</taxon>
    </lineage>
</organism>
<protein>
    <submittedName>
        <fullName evidence="1">Uncharacterized protein</fullName>
    </submittedName>
</protein>
<dbReference type="STRING" id="1300349.I603_0820"/>
<sequence length="454" mass="52092">MKLADRPLIAKALGNLACELSPDEPLQTVRAWFDTCWPHGDRWQKRRRYVQLPSDKERDETKNDSFISSGRDWAALIEEAIKFALARSHVIGDQYDRAHAKYIRTILAGTEFGPKLEFDPSADVTARGLIASFARKVEQQLSDKTRLVELWAHRLKKCADGIQIHYLDSVDIKLGYLMKRRRVAAFVVPAHLFGADGSTAGDDQETKAVRCIDWLHDRKFLTQGDFRLPAIKYDEAVGFGWCELESIDVSTVNLSIEEKPDGTPGLELWVGRNETGHNYWPATPRTPMLKVALQRYYDRIIFESVELDHFDSRIEYEFVDWSLIDQFQTDGFEITEQKIIPRYFIVDDLRDIPGEPSGWLHDKNDAEVHRLLFAHEPDTWFHPQIAVLDDEETPALEGTVAAAIFANMKCPEEDQIGHKLIAEAESLARPHLERRAKILIEYQQLIDGMFSNED</sequence>